<evidence type="ECO:0000256" key="2">
    <source>
        <dbReference type="ARBA" id="ARBA00022827"/>
    </source>
</evidence>
<dbReference type="Proteomes" id="UP000184267">
    <property type="component" value="Unassembled WGS sequence"/>
</dbReference>
<dbReference type="SUPFAM" id="SSF51905">
    <property type="entry name" value="FAD/NAD(P)-binding domain"/>
    <property type="match status" value="1"/>
</dbReference>
<dbReference type="GO" id="GO:0004497">
    <property type="term" value="F:monooxygenase activity"/>
    <property type="evidence" value="ECO:0007669"/>
    <property type="project" value="UniProtKB-KW"/>
</dbReference>
<gene>
    <name evidence="6" type="ORF">TRAPUB_4023</name>
</gene>
<dbReference type="PANTHER" id="PTHR46972">
    <property type="entry name" value="MONOOXYGENASE ASQM-RELATED"/>
    <property type="match status" value="1"/>
</dbReference>
<dbReference type="PANTHER" id="PTHR46972:SF1">
    <property type="entry name" value="FAD DEPENDENT OXIDOREDUCTASE DOMAIN-CONTAINING PROTEIN"/>
    <property type="match status" value="1"/>
</dbReference>
<keyword evidence="4" id="KW-0503">Monooxygenase</keyword>
<feature type="domain" description="FAD-binding" evidence="5">
    <location>
        <begin position="11"/>
        <end position="343"/>
    </location>
</feature>
<evidence type="ECO:0000313" key="6">
    <source>
        <dbReference type="EMBL" id="OJT05198.1"/>
    </source>
</evidence>
<dbReference type="OMA" id="YARETWM"/>
<evidence type="ECO:0000256" key="1">
    <source>
        <dbReference type="ARBA" id="ARBA00022630"/>
    </source>
</evidence>
<evidence type="ECO:0000256" key="4">
    <source>
        <dbReference type="ARBA" id="ARBA00023033"/>
    </source>
</evidence>
<dbReference type="STRING" id="154538.A0A1M2VC83"/>
<dbReference type="InterPro" id="IPR002938">
    <property type="entry name" value="FAD-bd"/>
</dbReference>
<protein>
    <submittedName>
        <fullName evidence="6">Tetracycline resistance protein from transposon</fullName>
    </submittedName>
</protein>
<sequence length="400" mass="43747">MSATSTPQPRIAIIGGGPGGLVVLLTLTKRGIPATLYERELDSESRAHLGGMLDLEWDSGQRAFRENGMEDAFRKYSRRDAEETRICGKDGVPLFHNEGKVVDPLDSDLRHARPEIDRRVLREVLLDAVPKDAVKWSHVLASIRPLEGGQHELSFANGVTTIADIVVGADGAHSRVRPLVSPAVPIYHGVTGAELSLPPAAASLPENHGIREGVGKGSCYVAQSEKMMGFQLNGDGRIRAYAWHRNTLDWTLPRDPKEAKKVLLDIYSDWAPWIRKFIKEANEDAIYPRPLFHLPVGHRWEHKPGVTVIGDAAHLMSPFAGAGANLAMRDAVELGLVLADTVSKRVGQEKREAAVAAFEEEMFARGERFAALTLANLETILGPDAPQSVVRAFQHAIAQT</sequence>
<organism evidence="6 7">
    <name type="scientific">Trametes pubescens</name>
    <name type="common">White-rot fungus</name>
    <dbReference type="NCBI Taxonomy" id="154538"/>
    <lineage>
        <taxon>Eukaryota</taxon>
        <taxon>Fungi</taxon>
        <taxon>Dikarya</taxon>
        <taxon>Basidiomycota</taxon>
        <taxon>Agaricomycotina</taxon>
        <taxon>Agaricomycetes</taxon>
        <taxon>Polyporales</taxon>
        <taxon>Polyporaceae</taxon>
        <taxon>Trametes</taxon>
    </lineage>
</organism>
<dbReference type="OrthoDB" id="655030at2759"/>
<evidence type="ECO:0000256" key="3">
    <source>
        <dbReference type="ARBA" id="ARBA00023002"/>
    </source>
</evidence>
<keyword evidence="1" id="KW-0285">Flavoprotein</keyword>
<name>A0A1M2VC83_TRAPU</name>
<dbReference type="EMBL" id="MNAD01001480">
    <property type="protein sequence ID" value="OJT05198.1"/>
    <property type="molecule type" value="Genomic_DNA"/>
</dbReference>
<proteinExistence type="predicted"/>
<dbReference type="PRINTS" id="PR00420">
    <property type="entry name" value="RNGMNOXGNASE"/>
</dbReference>
<dbReference type="AlphaFoldDB" id="A0A1M2VC83"/>
<dbReference type="Gene3D" id="3.50.50.60">
    <property type="entry name" value="FAD/NAD(P)-binding domain"/>
    <property type="match status" value="1"/>
</dbReference>
<keyword evidence="3" id="KW-0560">Oxidoreductase</keyword>
<comment type="caution">
    <text evidence="6">The sequence shown here is derived from an EMBL/GenBank/DDBJ whole genome shotgun (WGS) entry which is preliminary data.</text>
</comment>
<evidence type="ECO:0000259" key="5">
    <source>
        <dbReference type="Pfam" id="PF01494"/>
    </source>
</evidence>
<dbReference type="Pfam" id="PF01494">
    <property type="entry name" value="FAD_binding_3"/>
    <property type="match status" value="1"/>
</dbReference>
<reference evidence="6 7" key="1">
    <citation type="submission" date="2016-10" db="EMBL/GenBank/DDBJ databases">
        <title>Genome sequence of the basidiomycete white-rot fungus Trametes pubescens.</title>
        <authorList>
            <person name="Makela M.R."/>
            <person name="Granchi Z."/>
            <person name="Peng M."/>
            <person name="De Vries R.P."/>
            <person name="Grigoriev I."/>
            <person name="Riley R."/>
            <person name="Hilden K."/>
        </authorList>
    </citation>
    <scope>NUCLEOTIDE SEQUENCE [LARGE SCALE GENOMIC DNA]</scope>
    <source>
        <strain evidence="6 7">FBCC735</strain>
    </source>
</reference>
<keyword evidence="7" id="KW-1185">Reference proteome</keyword>
<dbReference type="GO" id="GO:0071949">
    <property type="term" value="F:FAD binding"/>
    <property type="evidence" value="ECO:0007669"/>
    <property type="project" value="InterPro"/>
</dbReference>
<dbReference type="InterPro" id="IPR036188">
    <property type="entry name" value="FAD/NAD-bd_sf"/>
</dbReference>
<keyword evidence="2" id="KW-0274">FAD</keyword>
<accession>A0A1M2VC83</accession>
<evidence type="ECO:0000313" key="7">
    <source>
        <dbReference type="Proteomes" id="UP000184267"/>
    </source>
</evidence>